<evidence type="ECO:0000313" key="12">
    <source>
        <dbReference type="Proteomes" id="UP000014500"/>
    </source>
</evidence>
<comment type="similarity">
    <text evidence="4">Belongs to the FRG1 family.</text>
</comment>
<name>T1JA96_STRMM</name>
<accession>T1JA96</accession>
<dbReference type="STRING" id="126957.T1JA96"/>
<dbReference type="GO" id="GO:0007517">
    <property type="term" value="P:muscle organ development"/>
    <property type="evidence" value="ECO:0007669"/>
    <property type="project" value="UniProtKB-KW"/>
</dbReference>
<evidence type="ECO:0000256" key="8">
    <source>
        <dbReference type="ARBA" id="ARBA00022552"/>
    </source>
</evidence>
<dbReference type="GO" id="GO:0051015">
    <property type="term" value="F:actin filament binding"/>
    <property type="evidence" value="ECO:0007669"/>
    <property type="project" value="TreeGrafter"/>
</dbReference>
<protein>
    <recommendedName>
        <fullName evidence="10">Protein FRG1 homolog</fullName>
    </recommendedName>
</protein>
<organism evidence="11 12">
    <name type="scientific">Strigamia maritima</name>
    <name type="common">European centipede</name>
    <name type="synonym">Geophilus maritimus</name>
    <dbReference type="NCBI Taxonomy" id="126957"/>
    <lineage>
        <taxon>Eukaryota</taxon>
        <taxon>Metazoa</taxon>
        <taxon>Ecdysozoa</taxon>
        <taxon>Arthropoda</taxon>
        <taxon>Myriapoda</taxon>
        <taxon>Chilopoda</taxon>
        <taxon>Pleurostigmophora</taxon>
        <taxon>Geophilomorpha</taxon>
        <taxon>Linotaeniidae</taxon>
        <taxon>Strigamia</taxon>
    </lineage>
</organism>
<evidence type="ECO:0000256" key="5">
    <source>
        <dbReference type="ARBA" id="ARBA00022490"/>
    </source>
</evidence>
<keyword evidence="7" id="KW-0517">Myogenesis</keyword>
<dbReference type="EMBL" id="JH431987">
    <property type="status" value="NOT_ANNOTATED_CDS"/>
    <property type="molecule type" value="Genomic_DNA"/>
</dbReference>
<comment type="subcellular location">
    <subcellularLocation>
        <location evidence="2">Cytoplasm</location>
    </subcellularLocation>
    <subcellularLocation>
        <location evidence="1">Nucleus</location>
        <location evidence="1">Cajal body</location>
    </subcellularLocation>
    <subcellularLocation>
        <location evidence="3">Nucleus</location>
        <location evidence="3">Nucleolus</location>
    </subcellularLocation>
</comment>
<evidence type="ECO:0000256" key="6">
    <source>
        <dbReference type="ARBA" id="ARBA00022517"/>
    </source>
</evidence>
<dbReference type="eggNOG" id="KOG3962">
    <property type="taxonomic scope" value="Eukaryota"/>
</dbReference>
<dbReference type="InterPro" id="IPR008999">
    <property type="entry name" value="Actin-crosslinking"/>
</dbReference>
<dbReference type="PANTHER" id="PTHR12928">
    <property type="entry name" value="FRG1 PROTEIN"/>
    <property type="match status" value="1"/>
</dbReference>
<reference evidence="11" key="2">
    <citation type="submission" date="2015-02" db="UniProtKB">
        <authorList>
            <consortium name="EnsemblMetazoa"/>
        </authorList>
    </citation>
    <scope>IDENTIFICATION</scope>
</reference>
<dbReference type="FunFam" id="2.80.10.50:FF:000061">
    <property type="entry name" value="Protein FRG1"/>
    <property type="match status" value="1"/>
</dbReference>
<dbReference type="GO" id="GO:0055120">
    <property type="term" value="C:striated muscle dense body"/>
    <property type="evidence" value="ECO:0007669"/>
    <property type="project" value="TreeGrafter"/>
</dbReference>
<dbReference type="PhylomeDB" id="T1JA96"/>
<dbReference type="CDD" id="cd23338">
    <property type="entry name" value="beta-trefoil_FSCN_FRG1"/>
    <property type="match status" value="1"/>
</dbReference>
<dbReference type="GO" id="GO:0005730">
    <property type="term" value="C:nucleolus"/>
    <property type="evidence" value="ECO:0007669"/>
    <property type="project" value="UniProtKB-SubCell"/>
</dbReference>
<dbReference type="GO" id="GO:0006364">
    <property type="term" value="P:rRNA processing"/>
    <property type="evidence" value="ECO:0007669"/>
    <property type="project" value="UniProtKB-KW"/>
</dbReference>
<dbReference type="OMA" id="IEQWEPI"/>
<dbReference type="HOGENOM" id="CLU_094616_0_0_1"/>
<proteinExistence type="inferred from homology"/>
<dbReference type="Proteomes" id="UP000014500">
    <property type="component" value="Unassembled WGS sequence"/>
</dbReference>
<keyword evidence="5" id="KW-0963">Cytoplasm</keyword>
<evidence type="ECO:0000256" key="3">
    <source>
        <dbReference type="ARBA" id="ARBA00004604"/>
    </source>
</evidence>
<dbReference type="GO" id="GO:0015030">
    <property type="term" value="C:Cajal body"/>
    <property type="evidence" value="ECO:0007669"/>
    <property type="project" value="UniProtKB-SubCell"/>
</dbReference>
<dbReference type="GO" id="GO:0071013">
    <property type="term" value="C:catalytic step 2 spliceosome"/>
    <property type="evidence" value="ECO:0007669"/>
    <property type="project" value="TreeGrafter"/>
</dbReference>
<reference evidence="12" key="1">
    <citation type="submission" date="2011-05" db="EMBL/GenBank/DDBJ databases">
        <authorList>
            <person name="Richards S.R."/>
            <person name="Qu J."/>
            <person name="Jiang H."/>
            <person name="Jhangiani S.N."/>
            <person name="Agravi P."/>
            <person name="Goodspeed R."/>
            <person name="Gross S."/>
            <person name="Mandapat C."/>
            <person name="Jackson L."/>
            <person name="Mathew T."/>
            <person name="Pu L."/>
            <person name="Thornton R."/>
            <person name="Saada N."/>
            <person name="Wilczek-Boney K.B."/>
            <person name="Lee S."/>
            <person name="Kovar C."/>
            <person name="Wu Y."/>
            <person name="Scherer S.E."/>
            <person name="Worley K.C."/>
            <person name="Muzny D.M."/>
            <person name="Gibbs R."/>
        </authorList>
    </citation>
    <scope>NUCLEOTIDE SEQUENCE</scope>
    <source>
        <strain evidence="12">Brora</strain>
    </source>
</reference>
<keyword evidence="12" id="KW-1185">Reference proteome</keyword>
<dbReference type="EnsemblMetazoa" id="SMAR010656-RA">
    <property type="protein sequence ID" value="SMAR010656-PA"/>
    <property type="gene ID" value="SMAR010656"/>
</dbReference>
<evidence type="ECO:0000256" key="10">
    <source>
        <dbReference type="ARBA" id="ARBA00072064"/>
    </source>
</evidence>
<sequence>MSEYTKVNRGKLSLKGVKTGKVKKLKRKKKIDPIRKIEDEDVANHGGWWTVSKNEEVTGAISIELGPQCYIRALDNGLFTLGAPHQPGEGPLPEEVLTAVKINDTKFALKSGYDKYLKVDHEDMVVGRSDAIGPLEHWEVVFQEGKMAIQGSNNCFLSCNEDADIVCQSKVAGDDEVLKVRCSTGRDDKKSDSNADEERGKDSELKYVKQFQSFQDKKIRLNQESKILVKKAKEDGNLHEVLLDRRAKMKSDRYCK</sequence>
<keyword evidence="8" id="KW-0698">rRNA processing</keyword>
<dbReference type="InterPro" id="IPR010414">
    <property type="entry name" value="FRG1"/>
</dbReference>
<evidence type="ECO:0000313" key="11">
    <source>
        <dbReference type="EnsemblMetazoa" id="SMAR010656-PA"/>
    </source>
</evidence>
<keyword evidence="9" id="KW-0539">Nucleus</keyword>
<dbReference type="AlphaFoldDB" id="T1JA96"/>
<dbReference type="SUPFAM" id="SSF50405">
    <property type="entry name" value="Actin-crosslinking proteins"/>
    <property type="match status" value="1"/>
</dbReference>
<dbReference type="Pfam" id="PF06229">
    <property type="entry name" value="FRG1"/>
    <property type="match status" value="1"/>
</dbReference>
<dbReference type="PANTHER" id="PTHR12928:SF0">
    <property type="entry name" value="FSHD REGION GENE 1"/>
    <property type="match status" value="1"/>
</dbReference>
<evidence type="ECO:0000256" key="1">
    <source>
        <dbReference type="ARBA" id="ARBA00004408"/>
    </source>
</evidence>
<keyword evidence="6" id="KW-0690">Ribosome biogenesis</keyword>
<evidence type="ECO:0000256" key="2">
    <source>
        <dbReference type="ARBA" id="ARBA00004496"/>
    </source>
</evidence>
<evidence type="ECO:0000256" key="9">
    <source>
        <dbReference type="ARBA" id="ARBA00023242"/>
    </source>
</evidence>
<dbReference type="Gene3D" id="2.80.10.50">
    <property type="match status" value="1"/>
</dbReference>
<evidence type="ECO:0000256" key="4">
    <source>
        <dbReference type="ARBA" id="ARBA00010878"/>
    </source>
</evidence>
<evidence type="ECO:0000256" key="7">
    <source>
        <dbReference type="ARBA" id="ARBA00022541"/>
    </source>
</evidence>